<comment type="caution">
    <text evidence="3">The sequence shown here is derived from an EMBL/GenBank/DDBJ whole genome shotgun (WGS) entry which is preliminary data.</text>
</comment>
<reference evidence="3" key="1">
    <citation type="submission" date="2018-09" db="EMBL/GenBank/DDBJ databases">
        <title>whole genome sequence of T. equiperdum IVM-t1 strain.</title>
        <authorList>
            <person name="Suganuma K."/>
        </authorList>
    </citation>
    <scope>NUCLEOTIDE SEQUENCE [LARGE SCALE GENOMIC DNA]</scope>
    <source>
        <strain evidence="3">IVM-t1</strain>
    </source>
</reference>
<feature type="chain" id="PRO_5018267359" evidence="2">
    <location>
        <begin position="28"/>
        <end position="331"/>
    </location>
</feature>
<evidence type="ECO:0000256" key="2">
    <source>
        <dbReference type="SAM" id="SignalP"/>
    </source>
</evidence>
<name>A0A3L6LD62_9TRYP</name>
<dbReference type="Proteomes" id="UP000266743">
    <property type="component" value="Chromosome 4"/>
</dbReference>
<dbReference type="EMBL" id="QSBY01000004">
    <property type="protein sequence ID" value="RHW73187.1"/>
    <property type="molecule type" value="Genomic_DNA"/>
</dbReference>
<dbReference type="AlphaFoldDB" id="A0A3L6LD62"/>
<feature type="coiled-coil region" evidence="1">
    <location>
        <begin position="97"/>
        <end position="124"/>
    </location>
</feature>
<gene>
    <name evidence="3" type="ORF">DPX39_040015000</name>
</gene>
<accession>A0A3L6LD62</accession>
<keyword evidence="2" id="KW-0732">Signal</keyword>
<organism evidence="3">
    <name type="scientific">Trypanosoma brucei equiperdum</name>
    <dbReference type="NCBI Taxonomy" id="630700"/>
    <lineage>
        <taxon>Eukaryota</taxon>
        <taxon>Discoba</taxon>
        <taxon>Euglenozoa</taxon>
        <taxon>Kinetoplastea</taxon>
        <taxon>Metakinetoplastina</taxon>
        <taxon>Trypanosomatida</taxon>
        <taxon>Trypanosomatidae</taxon>
        <taxon>Trypanosoma</taxon>
    </lineage>
</organism>
<proteinExistence type="predicted"/>
<feature type="coiled-coil region" evidence="1">
    <location>
        <begin position="202"/>
        <end position="230"/>
    </location>
</feature>
<protein>
    <submittedName>
        <fullName evidence="3">Uncharacterized protein</fullName>
    </submittedName>
</protein>
<feature type="signal peptide" evidence="2">
    <location>
        <begin position="1"/>
        <end position="27"/>
    </location>
</feature>
<evidence type="ECO:0000313" key="3">
    <source>
        <dbReference type="EMBL" id="RHW73187.1"/>
    </source>
</evidence>
<evidence type="ECO:0000256" key="1">
    <source>
        <dbReference type="SAM" id="Coils"/>
    </source>
</evidence>
<keyword evidence="1" id="KW-0175">Coiled coil</keyword>
<sequence length="331" mass="37828">MGRKTGALFLEAVLFLLAFLPQSFVEADESAECSCDLGDLGDSIEEKAAGLCDDESECRRRAVVIIKKNMEEGGRYAACKAELYKLQEKIKTQETPRDNCAEKEKMWEKQRSELEQEKDECLRTSDAHRTQKQDLEDRVRYMDGLTRAMISEKRFAEERRNISEKENEDLKTRVRVLTHKLGVLTAMVQKLHISHMIKDMGIAMLQAEAKQAAEEMETNHKKDVAAAEERVLQECKEKFCFDSSGNLNAAVFIEHNISKENRSFLLEQLNCSKENQGDTKREWRFWRKGANDSSRPKKNADHSESNGSLHGNNIHLVLRVCLSLLLLTALS</sequence>